<evidence type="ECO:0000256" key="1">
    <source>
        <dbReference type="SAM" id="Phobius"/>
    </source>
</evidence>
<reference evidence="5" key="5">
    <citation type="submission" date="2021-03" db="EMBL/GenBank/DDBJ databases">
        <title>Complete genome sequencing of Acinetobacter baumannii.</title>
        <authorList>
            <person name="Yadav B."/>
            <person name="Makwana N."/>
            <person name="Kharat A.S."/>
            <person name="Veeraraghavan B."/>
            <person name="Vijayakumar S."/>
            <person name="Priya M."/>
        </authorList>
    </citation>
    <scope>NUCLEOTIDE SEQUENCE</scope>
    <source>
        <strain evidence="5">KSK6</strain>
        <plasmid evidence="5">p4KSK6</plasmid>
    </source>
</reference>
<name>A0A0T5YHH0_ACIBA</name>
<evidence type="ECO:0000313" key="2">
    <source>
        <dbReference type="EMBL" id="KZA09530.1"/>
    </source>
</evidence>
<reference evidence="4 8" key="2">
    <citation type="submission" date="2017-05" db="EMBL/GenBank/DDBJ databases">
        <title>Draft genome sequence of MDR A. baumannii AB360.</title>
        <authorList>
            <person name="Wareham D.W."/>
            <person name="Bean D.C."/>
        </authorList>
    </citation>
    <scope>NUCLEOTIDE SEQUENCE [LARGE SCALE GENOMIC DNA]</scope>
    <source>
        <strain evidence="4 8">AB360</strain>
    </source>
</reference>
<evidence type="ECO:0000313" key="10">
    <source>
        <dbReference type="Proteomes" id="UP000470018"/>
    </source>
</evidence>
<dbReference type="Proteomes" id="UP000664966">
    <property type="component" value="Plasmid p4KSK6"/>
</dbReference>
<keyword evidence="1" id="KW-1133">Transmembrane helix</keyword>
<evidence type="ECO:0000313" key="7">
    <source>
        <dbReference type="Proteomes" id="UP000076296"/>
    </source>
</evidence>
<sequence>MTPDEKKLYALMAVAEQQQNLVNQAVKELQITKEHIQKVIAEQTHSTVSKSLNTGLQEGTAELIKTAKALGHLKNSIESTSDQFSWKIITIILGIFAILMLGIIWLFSVYIKPLENIPQIESLRQQGIQFDIGSCTVGEESKPCVRVMKKQCGYGKNGDFCVIDPK</sequence>
<dbReference type="EMBL" id="LRDT01000072">
    <property type="protein sequence ID" value="KZA09530.1"/>
    <property type="molecule type" value="Genomic_DNA"/>
</dbReference>
<dbReference type="Proteomes" id="UP000197394">
    <property type="component" value="Unassembled WGS sequence"/>
</dbReference>
<evidence type="ECO:0000313" key="3">
    <source>
        <dbReference type="EMBL" id="NDW43270.1"/>
    </source>
</evidence>
<accession>A0A0T5YHH0</accession>
<dbReference type="RefSeq" id="WP_025464991.1">
    <property type="nucleotide sequence ID" value="NZ_CP021346.1"/>
</dbReference>
<evidence type="ECO:0000313" key="5">
    <source>
        <dbReference type="EMBL" id="QTK45791.1"/>
    </source>
</evidence>
<organism evidence="3 10">
    <name type="scientific">Acinetobacter baumannii</name>
    <dbReference type="NCBI Taxonomy" id="470"/>
    <lineage>
        <taxon>Bacteria</taxon>
        <taxon>Pseudomonadati</taxon>
        <taxon>Pseudomonadota</taxon>
        <taxon>Gammaproteobacteria</taxon>
        <taxon>Moraxellales</taxon>
        <taxon>Moraxellaceae</taxon>
        <taxon>Acinetobacter</taxon>
        <taxon>Acinetobacter calcoaceticus/baumannii complex</taxon>
    </lineage>
</organism>
<dbReference type="Proteomes" id="UP000076296">
    <property type="component" value="Unassembled WGS sequence"/>
</dbReference>
<reference evidence="6 9" key="3">
    <citation type="submission" date="2018-12" db="EMBL/GenBank/DDBJ databases">
        <title>Draft Genome Sequences Human Pathogenic Acinetobacter baumannii Strains.</title>
        <authorList>
            <person name="Madhi M."/>
            <person name="Ronco T."/>
            <person name="Olsen R.H."/>
            <person name="Hassani A."/>
        </authorList>
    </citation>
    <scope>NUCLEOTIDE SEQUENCE [LARGE SCALE GENOMIC DNA]</scope>
    <source>
        <strain evidence="6 9">AB3</strain>
    </source>
</reference>
<feature type="transmembrane region" description="Helical" evidence="1">
    <location>
        <begin position="88"/>
        <end position="111"/>
    </location>
</feature>
<evidence type="ECO:0000313" key="11">
    <source>
        <dbReference type="Proteomes" id="UP000664966"/>
    </source>
</evidence>
<dbReference type="Proteomes" id="UP000268239">
    <property type="component" value="Unassembled WGS sequence"/>
</dbReference>
<gene>
    <name evidence="4" type="ORF">CBE85_20185</name>
    <name evidence="6" type="ORF">EJ062_02195</name>
    <name evidence="3" type="ORF">G3N53_19575</name>
    <name evidence="5" type="ORF">J6E47_21145</name>
    <name evidence="2" type="ORF">LV35_04155</name>
</gene>
<proteinExistence type="predicted"/>
<dbReference type="AlphaFoldDB" id="A0A0T5YHH0"/>
<reference evidence="2 7" key="1">
    <citation type="submission" date="2016-01" db="EMBL/GenBank/DDBJ databases">
        <title>Draft sequences of Acinetobacter baumannii isolates from wounded military personnel.</title>
        <authorList>
            <person name="Arivett B.A."/>
            <person name="Fiester S.E."/>
            <person name="Ream D.C."/>
            <person name="Actis L.A."/>
        </authorList>
    </citation>
    <scope>NUCLEOTIDE SEQUENCE [LARGE SCALE GENOMIC DNA]</scope>
    <source>
        <strain evidence="2 7">AB2828</strain>
    </source>
</reference>
<evidence type="ECO:0000313" key="6">
    <source>
        <dbReference type="EMBL" id="RTQ84481.1"/>
    </source>
</evidence>
<keyword evidence="1" id="KW-0472">Membrane</keyword>
<protein>
    <submittedName>
        <fullName evidence="3">Uncharacterized protein</fullName>
    </submittedName>
</protein>
<reference evidence="3 10" key="4">
    <citation type="submission" date="2020-02" db="EMBL/GenBank/DDBJ databases">
        <title>Whole genome shot-gun sequencing of clinical Carbapenem resistant A. baumannii.</title>
        <authorList>
            <person name="Veeraraghavan B."/>
            <person name="Mathur P."/>
            <person name="Vijayakumar S."/>
            <person name="Vasudevan K."/>
            <person name="Lincy M."/>
            <person name="Kirubananthan A."/>
        </authorList>
    </citation>
    <scope>NUCLEOTIDE SEQUENCE [LARGE SCALE GENOMIC DNA]</scope>
    <source>
        <strain evidence="3 10">SP816</strain>
    </source>
</reference>
<evidence type="ECO:0000313" key="9">
    <source>
        <dbReference type="Proteomes" id="UP000268239"/>
    </source>
</evidence>
<evidence type="ECO:0000313" key="4">
    <source>
        <dbReference type="EMBL" id="OWK64760.1"/>
    </source>
</evidence>
<evidence type="ECO:0000313" key="8">
    <source>
        <dbReference type="Proteomes" id="UP000197394"/>
    </source>
</evidence>
<geneLocation type="plasmid" evidence="5 11">
    <name>p4KSK6</name>
</geneLocation>
<keyword evidence="5" id="KW-0614">Plasmid</keyword>
<dbReference type="EMBL" id="NGKM01000043">
    <property type="protein sequence ID" value="OWK64760.1"/>
    <property type="molecule type" value="Genomic_DNA"/>
</dbReference>
<keyword evidence="1" id="KW-0812">Transmembrane</keyword>
<dbReference type="EMBL" id="RXLU01000009">
    <property type="protein sequence ID" value="RTQ84481.1"/>
    <property type="molecule type" value="Genomic_DNA"/>
</dbReference>
<dbReference type="EMBL" id="JAAGTY010000049">
    <property type="protein sequence ID" value="NDW43270.1"/>
    <property type="molecule type" value="Genomic_DNA"/>
</dbReference>
<dbReference type="EMBL" id="CP072274">
    <property type="protein sequence ID" value="QTK45791.1"/>
    <property type="molecule type" value="Genomic_DNA"/>
</dbReference>
<dbReference type="Proteomes" id="UP000470018">
    <property type="component" value="Unassembled WGS sequence"/>
</dbReference>